<dbReference type="Gene3D" id="1.10.287.470">
    <property type="entry name" value="Helix hairpin bin"/>
    <property type="match status" value="2"/>
</dbReference>
<dbReference type="Proteomes" id="UP000238338">
    <property type="component" value="Unassembled WGS sequence"/>
</dbReference>
<comment type="caution">
    <text evidence="2">The sequence shown here is derived from an EMBL/GenBank/DDBJ whole genome shotgun (WGS) entry which is preliminary data.</text>
</comment>
<keyword evidence="1" id="KW-0175">Coiled coil</keyword>
<dbReference type="GO" id="GO:1990281">
    <property type="term" value="C:efflux pump complex"/>
    <property type="evidence" value="ECO:0007669"/>
    <property type="project" value="TreeGrafter"/>
</dbReference>
<keyword evidence="3" id="KW-1185">Reference proteome</keyword>
<dbReference type="PANTHER" id="PTHR30469">
    <property type="entry name" value="MULTIDRUG RESISTANCE PROTEIN MDTA"/>
    <property type="match status" value="1"/>
</dbReference>
<dbReference type="PANTHER" id="PTHR30469:SF15">
    <property type="entry name" value="HLYD FAMILY OF SECRETION PROTEINS"/>
    <property type="match status" value="1"/>
</dbReference>
<dbReference type="Gene3D" id="2.40.420.20">
    <property type="match status" value="1"/>
</dbReference>
<accession>A0A2S8S4U0</accession>
<feature type="coiled-coil region" evidence="1">
    <location>
        <begin position="206"/>
        <end position="233"/>
    </location>
</feature>
<name>A0A2S8S4U0_9RHOB</name>
<evidence type="ECO:0000313" key="2">
    <source>
        <dbReference type="EMBL" id="PQV55794.1"/>
    </source>
</evidence>
<sequence length="489" mass="51259">MRFLTRSLTGLFLFAITLGFLAAGFAALKSAIDIRTAPSMAGRPSAERSFSARVARLEPQRIAPSLTAYGEVQSRRTLELRAPAAGEVVELAPDLADGARVTAGQLLVRTDPADAQSAVALARAGLTNAEAEVRDAAYALELAQADLKVAEEQVTLRQGAYDRQKGIGERGFGTATDIETAELALSTANQSLVSRRQSLAQAQARADQSKTALEMQKLTLAEAERRLSETELRAGFAGVLTGVTVVAGGLVAKSEKLGELVDPNDLEVSFRVSTEQYSHLADAEGRLAALPVIVELETSSGHFGATGTLSRVDATVGAGVSGRLLFATLKDPVGLKPGDFVTVTVAEAPIDGVALLPAVAVGPDGNLLLVGAENRLEAAPAEIVRRQGDAVIVRVGDLAGREVIIDHSPLLGAGILVRPVRGDEKSEAPEAGRDSTMIDLTPERRAALISFVEGSGQMGADAKERLLAQLREDRVPAATVQRIEARMGG</sequence>
<dbReference type="AlphaFoldDB" id="A0A2S8S4U0"/>
<dbReference type="OrthoDB" id="7626141at2"/>
<gene>
    <name evidence="2" type="ORF">LX70_03117</name>
</gene>
<proteinExistence type="predicted"/>
<reference evidence="2 3" key="1">
    <citation type="submission" date="2018-02" db="EMBL/GenBank/DDBJ databases">
        <title>Genomic Encyclopedia of Archaeal and Bacterial Type Strains, Phase II (KMG-II): from individual species to whole genera.</title>
        <authorList>
            <person name="Goeker M."/>
        </authorList>
    </citation>
    <scope>NUCLEOTIDE SEQUENCE [LARGE SCALE GENOMIC DNA]</scope>
    <source>
        <strain evidence="2 3">DSM 18921</strain>
    </source>
</reference>
<organism evidence="2 3">
    <name type="scientific">Albidovulum denitrificans</name>
    <dbReference type="NCBI Taxonomy" id="404881"/>
    <lineage>
        <taxon>Bacteria</taxon>
        <taxon>Pseudomonadati</taxon>
        <taxon>Pseudomonadota</taxon>
        <taxon>Alphaproteobacteria</taxon>
        <taxon>Rhodobacterales</taxon>
        <taxon>Paracoccaceae</taxon>
        <taxon>Albidovulum</taxon>
    </lineage>
</organism>
<feature type="coiled-coil region" evidence="1">
    <location>
        <begin position="126"/>
        <end position="153"/>
    </location>
</feature>
<dbReference type="Gene3D" id="2.40.50.100">
    <property type="match status" value="2"/>
</dbReference>
<dbReference type="GO" id="GO:0015562">
    <property type="term" value="F:efflux transmembrane transporter activity"/>
    <property type="evidence" value="ECO:0007669"/>
    <property type="project" value="TreeGrafter"/>
</dbReference>
<dbReference type="SUPFAM" id="SSF111369">
    <property type="entry name" value="HlyD-like secretion proteins"/>
    <property type="match status" value="2"/>
</dbReference>
<dbReference type="EMBL" id="PVEP01000007">
    <property type="protein sequence ID" value="PQV55794.1"/>
    <property type="molecule type" value="Genomic_DNA"/>
</dbReference>
<dbReference type="RefSeq" id="WP_105515692.1">
    <property type="nucleotide sequence ID" value="NZ_PVEP01000007.1"/>
</dbReference>
<protein>
    <submittedName>
        <fullName evidence="2">HlyD family secretion protein</fullName>
    </submittedName>
</protein>
<evidence type="ECO:0000313" key="3">
    <source>
        <dbReference type="Proteomes" id="UP000238338"/>
    </source>
</evidence>
<evidence type="ECO:0000256" key="1">
    <source>
        <dbReference type="SAM" id="Coils"/>
    </source>
</evidence>
<dbReference type="Gene3D" id="2.40.30.170">
    <property type="match status" value="1"/>
</dbReference>